<evidence type="ECO:0000313" key="3">
    <source>
        <dbReference type="Proteomes" id="UP000191285"/>
    </source>
</evidence>
<keyword evidence="3" id="KW-1185">Reference proteome</keyword>
<feature type="domain" description="DUF7708" evidence="1">
    <location>
        <begin position="107"/>
        <end position="248"/>
    </location>
</feature>
<proteinExistence type="predicted"/>
<organism evidence="2 3">
    <name type="scientific">Penicillium steckii</name>
    <dbReference type="NCBI Taxonomy" id="303698"/>
    <lineage>
        <taxon>Eukaryota</taxon>
        <taxon>Fungi</taxon>
        <taxon>Dikarya</taxon>
        <taxon>Ascomycota</taxon>
        <taxon>Pezizomycotina</taxon>
        <taxon>Eurotiomycetes</taxon>
        <taxon>Eurotiomycetidae</taxon>
        <taxon>Eurotiales</taxon>
        <taxon>Aspergillaceae</taxon>
        <taxon>Penicillium</taxon>
    </lineage>
</organism>
<dbReference type="Pfam" id="PF24809">
    <property type="entry name" value="DUF7708"/>
    <property type="match status" value="1"/>
</dbReference>
<sequence>MSHKAQLSNRPGISRNERDSLQTSAWSIWYRPGSKDDEWVTLTLSWKDRRGRIGSRIVERNSVRFQRRELYNAAWVEELVKKEKAKINSIDASKSKWSHKVSSFADEVIKVATRMKPVVDIFVPSSPEYSVPYACLWVMFQAGVRHRVLWTGGDNRLTARSLLDAIPRLRTYGDMFPTDEMKDFLAQFYIHTVDLLWRLAKYYSLGFSQLTDAILPQTEYDFSIYLENIKKSSRQLKALCEIGHMAEQKDVKVHIESLHSEIRHLRQYIGTSRTAQAQQYASEVIDTWHDEIGDIEYEPQLWSSVQFLTDMRDH</sequence>
<dbReference type="InterPro" id="IPR056125">
    <property type="entry name" value="DUF7708"/>
</dbReference>
<protein>
    <recommendedName>
        <fullName evidence="1">DUF7708 domain-containing protein</fullName>
    </recommendedName>
</protein>
<dbReference type="AlphaFoldDB" id="A0A1V6TBY0"/>
<evidence type="ECO:0000313" key="2">
    <source>
        <dbReference type="EMBL" id="OQE23905.1"/>
    </source>
</evidence>
<reference evidence="3" key="1">
    <citation type="journal article" date="2017" name="Nat. Microbiol.">
        <title>Global analysis of biosynthetic gene clusters reveals vast potential of secondary metabolite production in Penicillium species.</title>
        <authorList>
            <person name="Nielsen J.C."/>
            <person name="Grijseels S."/>
            <person name="Prigent S."/>
            <person name="Ji B."/>
            <person name="Dainat J."/>
            <person name="Nielsen K.F."/>
            <person name="Frisvad J.C."/>
            <person name="Workman M."/>
            <person name="Nielsen J."/>
        </authorList>
    </citation>
    <scope>NUCLEOTIDE SEQUENCE [LARGE SCALE GENOMIC DNA]</scope>
    <source>
        <strain evidence="3">IBT 24891</strain>
    </source>
</reference>
<dbReference type="Proteomes" id="UP000191285">
    <property type="component" value="Unassembled WGS sequence"/>
</dbReference>
<comment type="caution">
    <text evidence="2">The sequence shown here is derived from an EMBL/GenBank/DDBJ whole genome shotgun (WGS) entry which is preliminary data.</text>
</comment>
<dbReference type="OrthoDB" id="61900at2759"/>
<dbReference type="EMBL" id="MLKD01000008">
    <property type="protein sequence ID" value="OQE23905.1"/>
    <property type="molecule type" value="Genomic_DNA"/>
</dbReference>
<evidence type="ECO:0000259" key="1">
    <source>
        <dbReference type="Pfam" id="PF24809"/>
    </source>
</evidence>
<name>A0A1V6TBY0_9EURO</name>
<gene>
    <name evidence="2" type="ORF">PENSTE_c008G02833</name>
</gene>
<accession>A0A1V6TBY0</accession>